<evidence type="ECO:0000256" key="2">
    <source>
        <dbReference type="ARBA" id="ARBA00022692"/>
    </source>
</evidence>
<name>A0A3Q9BM72_9LACT</name>
<keyword evidence="5" id="KW-0175">Coiled coil</keyword>
<dbReference type="GO" id="GO:0005886">
    <property type="term" value="C:plasma membrane"/>
    <property type="evidence" value="ECO:0007669"/>
    <property type="project" value="InterPro"/>
</dbReference>
<evidence type="ECO:0000256" key="3">
    <source>
        <dbReference type="ARBA" id="ARBA00022989"/>
    </source>
</evidence>
<dbReference type="EMBL" id="CP034465">
    <property type="protein sequence ID" value="AZP05449.1"/>
    <property type="molecule type" value="Genomic_DNA"/>
</dbReference>
<keyword evidence="1" id="KW-1003">Cell membrane</keyword>
<keyword evidence="9" id="KW-1185">Reference proteome</keyword>
<dbReference type="RefSeq" id="WP_126111863.1">
    <property type="nucleotide sequence ID" value="NZ_CP034465.1"/>
</dbReference>
<keyword evidence="2 6" id="KW-0812">Transmembrane</keyword>
<feature type="transmembrane region" description="Helical" evidence="6">
    <location>
        <begin position="7"/>
        <end position="25"/>
    </location>
</feature>
<dbReference type="InterPro" id="IPR010445">
    <property type="entry name" value="LapA_dom"/>
</dbReference>
<protein>
    <submittedName>
        <fullName evidence="8">DUF1049 domain-containing protein</fullName>
    </submittedName>
</protein>
<dbReference type="Proteomes" id="UP000273326">
    <property type="component" value="Chromosome"/>
</dbReference>
<evidence type="ECO:0000259" key="7">
    <source>
        <dbReference type="Pfam" id="PF06305"/>
    </source>
</evidence>
<dbReference type="OrthoDB" id="2990728at2"/>
<keyword evidence="3 6" id="KW-1133">Transmembrane helix</keyword>
<gene>
    <name evidence="8" type="ORF">EJN90_12760</name>
</gene>
<feature type="transmembrane region" description="Helical" evidence="6">
    <location>
        <begin position="37"/>
        <end position="59"/>
    </location>
</feature>
<dbReference type="PANTHER" id="PTHR41335:SF1">
    <property type="entry name" value="MEMBRANE PROTEIN"/>
    <property type="match status" value="1"/>
</dbReference>
<organism evidence="8 9">
    <name type="scientific">Jeotgalibaca ciconiae</name>
    <dbReference type="NCBI Taxonomy" id="2496265"/>
    <lineage>
        <taxon>Bacteria</taxon>
        <taxon>Bacillati</taxon>
        <taxon>Bacillota</taxon>
        <taxon>Bacilli</taxon>
        <taxon>Lactobacillales</taxon>
        <taxon>Carnobacteriaceae</taxon>
        <taxon>Jeotgalibaca</taxon>
    </lineage>
</organism>
<accession>A0A3Q9BM72</accession>
<evidence type="ECO:0000256" key="4">
    <source>
        <dbReference type="ARBA" id="ARBA00023136"/>
    </source>
</evidence>
<proteinExistence type="predicted"/>
<dbReference type="AlphaFoldDB" id="A0A3Q9BM72"/>
<evidence type="ECO:0000256" key="1">
    <source>
        <dbReference type="ARBA" id="ARBA00022475"/>
    </source>
</evidence>
<evidence type="ECO:0000313" key="9">
    <source>
        <dbReference type="Proteomes" id="UP000273326"/>
    </source>
</evidence>
<sequence length="140" mass="16057">MKNQWRLILVIILMIIISIFAILNVDNVPVNFGFANVAAPLIIIIFVSLLLGSLLTLLVSTITNVHNKKELKTLRSEIEKLETKSDYAKQEVMAEYNEKITQLEETIISKENKIKSLENELVNQYTQDRTTFIQSDESME</sequence>
<dbReference type="PANTHER" id="PTHR41335">
    <property type="entry name" value="MEMBRANE PROTEIN-RELATED"/>
    <property type="match status" value="1"/>
</dbReference>
<feature type="domain" description="Lipopolysaccharide assembly protein A" evidence="7">
    <location>
        <begin position="24"/>
        <end position="84"/>
    </location>
</feature>
<feature type="coiled-coil region" evidence="5">
    <location>
        <begin position="64"/>
        <end position="127"/>
    </location>
</feature>
<keyword evidence="4 6" id="KW-0472">Membrane</keyword>
<dbReference type="KEGG" id="jeh:EJN90_12760"/>
<reference evidence="9" key="1">
    <citation type="submission" date="2018-12" db="EMBL/GenBank/DDBJ databases">
        <title>Complete genome sequencing of Jeotgalibaca sp. H21T32.</title>
        <authorList>
            <person name="Bae J.-W."/>
            <person name="Lee S.-Y."/>
        </authorList>
    </citation>
    <scope>NUCLEOTIDE SEQUENCE [LARGE SCALE GENOMIC DNA]</scope>
    <source>
        <strain evidence="9">H21T32</strain>
    </source>
</reference>
<dbReference type="Pfam" id="PF06305">
    <property type="entry name" value="LapA_dom"/>
    <property type="match status" value="1"/>
</dbReference>
<evidence type="ECO:0000313" key="8">
    <source>
        <dbReference type="EMBL" id="AZP05449.1"/>
    </source>
</evidence>
<evidence type="ECO:0000256" key="6">
    <source>
        <dbReference type="SAM" id="Phobius"/>
    </source>
</evidence>
<evidence type="ECO:0000256" key="5">
    <source>
        <dbReference type="SAM" id="Coils"/>
    </source>
</evidence>